<evidence type="ECO:0008006" key="4">
    <source>
        <dbReference type="Google" id="ProtNLM"/>
    </source>
</evidence>
<dbReference type="EMBL" id="FNDU01000001">
    <property type="protein sequence ID" value="SDH36408.1"/>
    <property type="molecule type" value="Genomic_DNA"/>
</dbReference>
<feature type="transmembrane region" description="Helical" evidence="1">
    <location>
        <begin position="9"/>
        <end position="29"/>
    </location>
</feature>
<name>A0A1G8BTJ0_9BACI</name>
<keyword evidence="1" id="KW-0812">Transmembrane</keyword>
<sequence length="30" mass="3332">MPKKFQKTIIYIMIITLVVGSVLTGAATFF</sequence>
<dbReference type="Proteomes" id="UP000199017">
    <property type="component" value="Unassembled WGS sequence"/>
</dbReference>
<dbReference type="InterPro" id="IPR049722">
    <property type="entry name" value="Prli42-like"/>
</dbReference>
<reference evidence="2 3" key="1">
    <citation type="submission" date="2016-10" db="EMBL/GenBank/DDBJ databases">
        <authorList>
            <person name="de Groot N.N."/>
        </authorList>
    </citation>
    <scope>NUCLEOTIDE SEQUENCE [LARGE SCALE GENOMIC DNA]</scope>
    <source>
        <strain evidence="3">P4B,CCM 7963,CECT 7998,DSM 25260,IBRC-M 10614,KCTC 13821</strain>
    </source>
</reference>
<dbReference type="STRING" id="930129.SAMN05216352_10174"/>
<keyword evidence="1" id="KW-0472">Membrane</keyword>
<evidence type="ECO:0000313" key="2">
    <source>
        <dbReference type="EMBL" id="SDH36408.1"/>
    </source>
</evidence>
<gene>
    <name evidence="2" type="ORF">SAMN05216352_10174</name>
</gene>
<keyword evidence="1" id="KW-1133">Transmembrane helix</keyword>
<proteinExistence type="predicted"/>
<evidence type="ECO:0000313" key="3">
    <source>
        <dbReference type="Proteomes" id="UP000199017"/>
    </source>
</evidence>
<protein>
    <recommendedName>
        <fullName evidence="4">Stressosome-associated protein Prli42</fullName>
    </recommendedName>
</protein>
<keyword evidence="3" id="KW-1185">Reference proteome</keyword>
<dbReference type="AlphaFoldDB" id="A0A1G8BTJ0"/>
<dbReference type="RefSeq" id="WP_158735217.1">
    <property type="nucleotide sequence ID" value="NZ_FNDU01000001.1"/>
</dbReference>
<dbReference type="NCBIfam" id="NF033880">
    <property type="entry name" value="Prli42"/>
    <property type="match status" value="1"/>
</dbReference>
<accession>A0A1G8BTJ0</accession>
<evidence type="ECO:0000256" key="1">
    <source>
        <dbReference type="SAM" id="Phobius"/>
    </source>
</evidence>
<organism evidence="2 3">
    <name type="scientific">Alteribacillus bidgolensis</name>
    <dbReference type="NCBI Taxonomy" id="930129"/>
    <lineage>
        <taxon>Bacteria</taxon>
        <taxon>Bacillati</taxon>
        <taxon>Bacillota</taxon>
        <taxon>Bacilli</taxon>
        <taxon>Bacillales</taxon>
        <taxon>Bacillaceae</taxon>
        <taxon>Alteribacillus</taxon>
    </lineage>
</organism>